<gene>
    <name evidence="2" type="ORF">SAMN04488120_101130</name>
</gene>
<dbReference type="Proteomes" id="UP000199771">
    <property type="component" value="Unassembled WGS sequence"/>
</dbReference>
<accession>A0A1I2H2G0</accession>
<evidence type="ECO:0000313" key="2">
    <source>
        <dbReference type="EMBL" id="SFF24305.1"/>
    </source>
</evidence>
<organism evidence="2 3">
    <name type="scientific">Fontimonas thermophila</name>
    <dbReference type="NCBI Taxonomy" id="1076937"/>
    <lineage>
        <taxon>Bacteria</taxon>
        <taxon>Pseudomonadati</taxon>
        <taxon>Pseudomonadota</taxon>
        <taxon>Gammaproteobacteria</taxon>
        <taxon>Nevskiales</taxon>
        <taxon>Nevskiaceae</taxon>
        <taxon>Fontimonas</taxon>
    </lineage>
</organism>
<proteinExistence type="predicted"/>
<dbReference type="RefSeq" id="WP_091530041.1">
    <property type="nucleotide sequence ID" value="NZ_FOOC01000001.1"/>
</dbReference>
<keyword evidence="1" id="KW-0732">Signal</keyword>
<feature type="chain" id="PRO_5011538032" description="Alginate export" evidence="1">
    <location>
        <begin position="25"/>
        <end position="397"/>
    </location>
</feature>
<reference evidence="2 3" key="1">
    <citation type="submission" date="2016-10" db="EMBL/GenBank/DDBJ databases">
        <authorList>
            <person name="de Groot N.N."/>
        </authorList>
    </citation>
    <scope>NUCLEOTIDE SEQUENCE [LARGE SCALE GENOMIC DNA]</scope>
    <source>
        <strain evidence="2 3">DSM 23609</strain>
    </source>
</reference>
<dbReference type="InterPro" id="IPR023614">
    <property type="entry name" value="Porin_dom_sf"/>
</dbReference>
<dbReference type="Gene3D" id="2.40.160.10">
    <property type="entry name" value="Porin"/>
    <property type="match status" value="1"/>
</dbReference>
<name>A0A1I2H2G0_9GAMM</name>
<dbReference type="STRING" id="1076937.SAMN04488120_101130"/>
<evidence type="ECO:0000256" key="1">
    <source>
        <dbReference type="SAM" id="SignalP"/>
    </source>
</evidence>
<sequence>MNRYDRTHRLAAASLLAVCAAANGADRIAALSEGRTSLDLRLRYETVTQDGALADAAALTLRTRLGYTTAPWSALEGFVEMESVAAPIDDYAPVTPGHSTIADPPGTEVNQFGLRYTGVPGLNLSLGRSRLVLDNARWVGNVAWRQNEQTFDGAFLRWGDSATGPSGQYAYLTNVHTVTGADLDLEGHLFNLGLRARPWLALTAYLYRLDFAAPGTADTVSFGLRGHGRRPLGARASLSYAVEYARQQAQTAAGDFRAGYALAEIGVGIAPVALTLGYEVLGSDHGRYGLQTPLATKHAFQGWADAFLTTPDTGIADLYAAAQGAIGPLRLTAVWHRFATAASCAQPGRHGDEFDISAGMPLAGALTGLIKAARYRAAPGSGTADTDKLWAQLEYAF</sequence>
<feature type="signal peptide" evidence="1">
    <location>
        <begin position="1"/>
        <end position="24"/>
    </location>
</feature>
<keyword evidence="3" id="KW-1185">Reference proteome</keyword>
<dbReference type="OrthoDB" id="9767539at2"/>
<evidence type="ECO:0000313" key="3">
    <source>
        <dbReference type="Proteomes" id="UP000199771"/>
    </source>
</evidence>
<protein>
    <recommendedName>
        <fullName evidence="4">Alginate export</fullName>
    </recommendedName>
</protein>
<dbReference type="EMBL" id="FOOC01000001">
    <property type="protein sequence ID" value="SFF24305.1"/>
    <property type="molecule type" value="Genomic_DNA"/>
</dbReference>
<evidence type="ECO:0008006" key="4">
    <source>
        <dbReference type="Google" id="ProtNLM"/>
    </source>
</evidence>
<dbReference type="AlphaFoldDB" id="A0A1I2H2G0"/>